<accession>A0A178WF38</accession>
<comment type="catalytic activity">
    <reaction evidence="11">
        <text>O-phospho-L-threonyl-[protein] + H2O = L-threonyl-[protein] + phosphate</text>
        <dbReference type="Rhea" id="RHEA:47004"/>
        <dbReference type="Rhea" id="RHEA-COMP:11060"/>
        <dbReference type="Rhea" id="RHEA-COMP:11605"/>
        <dbReference type="ChEBI" id="CHEBI:15377"/>
        <dbReference type="ChEBI" id="CHEBI:30013"/>
        <dbReference type="ChEBI" id="CHEBI:43474"/>
        <dbReference type="ChEBI" id="CHEBI:61977"/>
        <dbReference type="EC" id="3.1.3.16"/>
    </reaction>
</comment>
<evidence type="ECO:0000256" key="7">
    <source>
        <dbReference type="ARBA" id="ARBA00022842"/>
    </source>
</evidence>
<name>A0A178WF38_ARATH</name>
<dbReference type="ExpressionAtlas" id="A0A178WF38">
    <property type="expression patterns" value="baseline and differential"/>
</dbReference>
<comment type="cofactor">
    <cofactor evidence="2">
        <name>Mg(2+)</name>
        <dbReference type="ChEBI" id="CHEBI:18420"/>
    </cofactor>
</comment>
<dbReference type="Pfam" id="PF00481">
    <property type="entry name" value="PP2C"/>
    <property type="match status" value="1"/>
</dbReference>
<comment type="similarity">
    <text evidence="3">Belongs to the PP2C family.</text>
</comment>
<evidence type="ECO:0000256" key="3">
    <source>
        <dbReference type="ARBA" id="ARBA00006702"/>
    </source>
</evidence>
<organism evidence="14 16">
    <name type="scientific">Arabidopsis thaliana</name>
    <name type="common">Mouse-ear cress</name>
    <dbReference type="NCBI Taxonomy" id="3702"/>
    <lineage>
        <taxon>Eukaryota</taxon>
        <taxon>Viridiplantae</taxon>
        <taxon>Streptophyta</taxon>
        <taxon>Embryophyta</taxon>
        <taxon>Tracheophyta</taxon>
        <taxon>Spermatophyta</taxon>
        <taxon>Magnoliopsida</taxon>
        <taxon>eudicotyledons</taxon>
        <taxon>Gunneridae</taxon>
        <taxon>Pentapetalae</taxon>
        <taxon>rosids</taxon>
        <taxon>malvids</taxon>
        <taxon>Brassicales</taxon>
        <taxon>Brassicaceae</taxon>
        <taxon>Camelineae</taxon>
        <taxon>Arabidopsis</taxon>
    </lineage>
</organism>
<evidence type="ECO:0000313" key="16">
    <source>
        <dbReference type="Proteomes" id="UP000078284"/>
    </source>
</evidence>
<dbReference type="GO" id="GO:0004722">
    <property type="term" value="F:protein serine/threonine phosphatase activity"/>
    <property type="evidence" value="ECO:0007669"/>
    <property type="project" value="UniProtKB-EC"/>
</dbReference>
<evidence type="ECO:0000256" key="6">
    <source>
        <dbReference type="ARBA" id="ARBA00022801"/>
    </source>
</evidence>
<keyword evidence="7" id="KW-0460">Magnesium</keyword>
<dbReference type="Proteomes" id="UP000078284">
    <property type="component" value="Chromosome 1"/>
</dbReference>
<reference evidence="14" key="2">
    <citation type="submission" date="2016-03" db="EMBL/GenBank/DDBJ databases">
        <title>Full-length assembly of Arabidopsis thaliana Ler reveals the complement of translocations and inversions.</title>
        <authorList>
            <person name="Zapata L."/>
            <person name="Schneeberger K."/>
            <person name="Ossowski S."/>
        </authorList>
    </citation>
    <scope>NUCLEOTIDE SEQUENCE [LARGE SCALE GENOMIC DNA]</scope>
    <source>
        <tissue evidence="14">Leaf</tissue>
    </source>
</reference>
<evidence type="ECO:0000256" key="9">
    <source>
        <dbReference type="ARBA" id="ARBA00023211"/>
    </source>
</evidence>
<evidence type="ECO:0000313" key="18">
    <source>
        <dbReference type="Proteomes" id="UP000434276"/>
    </source>
</evidence>
<keyword evidence="5" id="KW-0479">Metal-binding</keyword>
<evidence type="ECO:0000259" key="12">
    <source>
        <dbReference type="PROSITE" id="PS51746"/>
    </source>
</evidence>
<evidence type="ECO:0000313" key="17">
    <source>
        <dbReference type="Proteomes" id="UP000426265"/>
    </source>
</evidence>
<dbReference type="CDD" id="cd00143">
    <property type="entry name" value="PP2Cc"/>
    <property type="match status" value="1"/>
</dbReference>
<sequence length="283" mass="30854">MPKICCSRSATQVVVAQKSNSGKGRNGEGGIKYGFSLIKGKSNHSMEDYHVAKFTNFNGNELGLFAIFDGHKGDHVAAYLQKHLFSNILKDGEFLVDPRRAIAKAYENTDQKILADNRTDLESGGSTAVTAILINGKALWIANVGDSRAIVSSRGKAKQMSVDHDPDDDTERSMIESKGGFVTNRPGDVPRVNGLLAVSRVFGDKNLKAYLNSEPEIKDVTIDSHTDFLILASDGISKVMSNQEAVDVAKKLKDPKEAARQVVAEALKRNSKDDISCIVVRFR</sequence>
<dbReference type="OMA" id="MPKICCS"/>
<dbReference type="FunFam" id="3.60.40.10:FF:000010">
    <property type="entry name" value="Probable protein phosphatase 2C 39"/>
    <property type="match status" value="1"/>
</dbReference>
<dbReference type="PROSITE" id="PS51746">
    <property type="entry name" value="PPM_2"/>
    <property type="match status" value="1"/>
</dbReference>
<evidence type="ECO:0000256" key="4">
    <source>
        <dbReference type="ARBA" id="ARBA00013081"/>
    </source>
</evidence>
<dbReference type="SMART" id="SM00331">
    <property type="entry name" value="PP2C_SIG"/>
    <property type="match status" value="1"/>
</dbReference>
<proteinExistence type="inferred from homology"/>
<dbReference type="KEGG" id="ath:AT1G78200"/>
<dbReference type="SMR" id="A0A178WF38"/>
<keyword evidence="6" id="KW-0378">Hydrolase</keyword>
<evidence type="ECO:0000256" key="1">
    <source>
        <dbReference type="ARBA" id="ARBA00001936"/>
    </source>
</evidence>
<dbReference type="EC" id="3.1.3.16" evidence="4"/>
<feature type="domain" description="PPM-type phosphatase" evidence="12">
    <location>
        <begin position="32"/>
        <end position="282"/>
    </location>
</feature>
<dbReference type="AlphaFoldDB" id="A0A178WF38"/>
<dbReference type="Proteomes" id="UP000426265">
    <property type="component" value="Unassembled WGS sequence"/>
</dbReference>
<accession>A0A5S9WVD7</accession>
<dbReference type="RefSeq" id="NP_565172.1">
    <property type="nucleotide sequence ID" value="NM_106470.3"/>
</dbReference>
<dbReference type="EMBL" id="CACRSJ010000104">
    <property type="protein sequence ID" value="VYS51396.1"/>
    <property type="molecule type" value="Genomic_DNA"/>
</dbReference>
<evidence type="ECO:0000313" key="14">
    <source>
        <dbReference type="EMBL" id="OAP16023.1"/>
    </source>
</evidence>
<protein>
    <recommendedName>
        <fullName evidence="4">protein-serine/threonine phosphatase</fullName>
        <ecNumber evidence="4">3.1.3.16</ecNumber>
    </recommendedName>
</protein>
<evidence type="ECO:0000256" key="5">
    <source>
        <dbReference type="ARBA" id="ARBA00022723"/>
    </source>
</evidence>
<dbReference type="Proteomes" id="UP000434276">
    <property type="component" value="Unassembled WGS sequence"/>
</dbReference>
<comment type="cofactor">
    <cofactor evidence="1">
        <name>Mn(2+)</name>
        <dbReference type="ChEBI" id="CHEBI:29035"/>
    </cofactor>
</comment>
<dbReference type="PANTHER" id="PTHR47992">
    <property type="entry name" value="PROTEIN PHOSPHATASE"/>
    <property type="match status" value="1"/>
</dbReference>
<dbReference type="GO" id="GO:0046872">
    <property type="term" value="F:metal ion binding"/>
    <property type="evidence" value="ECO:0007669"/>
    <property type="project" value="UniProtKB-KW"/>
</dbReference>
<dbReference type="EMBL" id="LUHQ01000001">
    <property type="protein sequence ID" value="OAP16023.1"/>
    <property type="molecule type" value="Genomic_DNA"/>
</dbReference>
<evidence type="ECO:0000256" key="8">
    <source>
        <dbReference type="ARBA" id="ARBA00022912"/>
    </source>
</evidence>
<dbReference type="OrthoDB" id="10264738at2759"/>
<comment type="catalytic activity">
    <reaction evidence="10">
        <text>O-phospho-L-seryl-[protein] + H2O = L-seryl-[protein] + phosphate</text>
        <dbReference type="Rhea" id="RHEA:20629"/>
        <dbReference type="Rhea" id="RHEA-COMP:9863"/>
        <dbReference type="Rhea" id="RHEA-COMP:11604"/>
        <dbReference type="ChEBI" id="CHEBI:15377"/>
        <dbReference type="ChEBI" id="CHEBI:29999"/>
        <dbReference type="ChEBI" id="CHEBI:43474"/>
        <dbReference type="ChEBI" id="CHEBI:83421"/>
        <dbReference type="EC" id="3.1.3.16"/>
    </reaction>
</comment>
<evidence type="ECO:0000256" key="2">
    <source>
        <dbReference type="ARBA" id="ARBA00001946"/>
    </source>
</evidence>
<dbReference type="InterPro" id="IPR036457">
    <property type="entry name" value="PPM-type-like_dom_sf"/>
</dbReference>
<dbReference type="RefSeq" id="NP_974168.1">
    <property type="nucleotide sequence ID" value="NM_202439.3"/>
</dbReference>
<keyword evidence="8" id="KW-0904">Protein phosphatase</keyword>
<evidence type="ECO:0000313" key="15">
    <source>
        <dbReference type="EMBL" id="VYS51396.1"/>
    </source>
</evidence>
<evidence type="ECO:0000256" key="10">
    <source>
        <dbReference type="ARBA" id="ARBA00047761"/>
    </source>
</evidence>
<reference evidence="16" key="1">
    <citation type="journal article" date="2016" name="Proc. Natl. Acad. Sci. U.S.A.">
        <title>Chromosome-level assembly of Arabidopsis thaliana Ler reveals the extent of translocation and inversion polymorphisms.</title>
        <authorList>
            <person name="Zapata L."/>
            <person name="Ding J."/>
            <person name="Willing E.M."/>
            <person name="Hartwig B."/>
            <person name="Bezdan D."/>
            <person name="Jiao W.B."/>
            <person name="Patel V."/>
            <person name="Velikkakam James G."/>
            <person name="Koornneef M."/>
            <person name="Ossowski S."/>
            <person name="Schneeberger K."/>
        </authorList>
    </citation>
    <scope>NUCLEOTIDE SEQUENCE [LARGE SCALE GENOMIC DNA]</scope>
    <source>
        <strain evidence="16">cv. Landsberg erecta</strain>
    </source>
</reference>
<dbReference type="EMBL" id="CACSHJ010000087">
    <property type="protein sequence ID" value="CAA0340908.1"/>
    <property type="molecule type" value="Genomic_DNA"/>
</dbReference>
<dbReference type="Gene3D" id="3.60.40.10">
    <property type="entry name" value="PPM-type phosphatase domain"/>
    <property type="match status" value="1"/>
</dbReference>
<dbReference type="SMART" id="SM00332">
    <property type="entry name" value="PP2Cc"/>
    <property type="match status" value="1"/>
</dbReference>
<dbReference type="InterPro" id="IPR001932">
    <property type="entry name" value="PPM-type_phosphatase-like_dom"/>
</dbReference>
<gene>
    <name evidence="14" type="ordered locus">AXX17_At1g72820</name>
    <name evidence="15" type="ORF">AN1_LOCUS6866</name>
    <name evidence="13" type="ORF">C24_LOCUS6753</name>
</gene>
<dbReference type="RefSeq" id="NP_001323238.1">
    <property type="nucleotide sequence ID" value="NM_001334821.1"/>
</dbReference>
<dbReference type="InterPro" id="IPR015655">
    <property type="entry name" value="PP2C"/>
</dbReference>
<evidence type="ECO:0000256" key="11">
    <source>
        <dbReference type="ARBA" id="ARBA00048336"/>
    </source>
</evidence>
<evidence type="ECO:0000313" key="13">
    <source>
        <dbReference type="EMBL" id="CAA0340908.1"/>
    </source>
</evidence>
<keyword evidence="9" id="KW-0464">Manganese</keyword>
<reference evidence="13 18" key="3">
    <citation type="submission" date="2019-12" db="EMBL/GenBank/DDBJ databases">
        <authorList>
            <person name="Jiao W.-B."/>
            <person name="Schneeberger K."/>
        </authorList>
    </citation>
    <scope>NUCLEOTIDE SEQUENCE [LARGE SCALE GENOMIC DNA]</scope>
    <source>
        <strain evidence="17">cv. An-1</strain>
        <strain evidence="18">cv. C24</strain>
    </source>
</reference>
<dbReference type="SUPFAM" id="SSF81606">
    <property type="entry name" value="PP2C-like"/>
    <property type="match status" value="1"/>
</dbReference>